<feature type="transmembrane region" description="Helical" evidence="7">
    <location>
        <begin position="434"/>
        <end position="455"/>
    </location>
</feature>
<dbReference type="OrthoDB" id="9802377at2"/>
<keyword evidence="3" id="KW-0285">Flavoprotein</keyword>
<evidence type="ECO:0000256" key="2">
    <source>
        <dbReference type="ARBA" id="ARBA00004725"/>
    </source>
</evidence>
<evidence type="ECO:0000256" key="4">
    <source>
        <dbReference type="ARBA" id="ARBA00022643"/>
    </source>
</evidence>
<keyword evidence="7" id="KW-0472">Membrane</keyword>
<keyword evidence="7" id="KW-0812">Transmembrane</keyword>
<feature type="transmembrane region" description="Helical" evidence="7">
    <location>
        <begin position="619"/>
        <end position="640"/>
    </location>
</feature>
<protein>
    <recommendedName>
        <fullName evidence="8">Dihydroorotate dehydrogenase catalytic domain-containing protein</fullName>
    </recommendedName>
</protein>
<dbReference type="SUPFAM" id="SSF51395">
    <property type="entry name" value="FMN-linked oxidoreductases"/>
    <property type="match status" value="1"/>
</dbReference>
<dbReference type="Pfam" id="PF01180">
    <property type="entry name" value="DHO_dh"/>
    <property type="match status" value="1"/>
</dbReference>
<dbReference type="RefSeq" id="WP_136777978.1">
    <property type="nucleotide sequence ID" value="NZ_SUPK01000005.1"/>
</dbReference>
<dbReference type="GO" id="GO:0004152">
    <property type="term" value="F:dihydroorotate dehydrogenase activity"/>
    <property type="evidence" value="ECO:0007669"/>
    <property type="project" value="TreeGrafter"/>
</dbReference>
<proteinExistence type="predicted"/>
<keyword evidence="6" id="KW-0560">Oxidoreductase</keyword>
<evidence type="ECO:0000256" key="1">
    <source>
        <dbReference type="ARBA" id="ARBA00001917"/>
    </source>
</evidence>
<keyword evidence="4" id="KW-0288">FMN</keyword>
<organism evidence="9 10">
    <name type="scientific">Cohnella pontilimi</name>
    <dbReference type="NCBI Taxonomy" id="2564100"/>
    <lineage>
        <taxon>Bacteria</taxon>
        <taxon>Bacillati</taxon>
        <taxon>Bacillota</taxon>
        <taxon>Bacilli</taxon>
        <taxon>Bacillales</taxon>
        <taxon>Paenibacillaceae</taxon>
        <taxon>Cohnella</taxon>
    </lineage>
</organism>
<feature type="transmembrane region" description="Helical" evidence="7">
    <location>
        <begin position="461"/>
        <end position="478"/>
    </location>
</feature>
<feature type="transmembrane region" description="Helical" evidence="7">
    <location>
        <begin position="499"/>
        <end position="524"/>
    </location>
</feature>
<evidence type="ECO:0000256" key="6">
    <source>
        <dbReference type="ARBA" id="ARBA00023002"/>
    </source>
</evidence>
<evidence type="ECO:0000256" key="3">
    <source>
        <dbReference type="ARBA" id="ARBA00022630"/>
    </source>
</evidence>
<evidence type="ECO:0000256" key="5">
    <source>
        <dbReference type="ARBA" id="ARBA00022975"/>
    </source>
</evidence>
<evidence type="ECO:0000313" key="10">
    <source>
        <dbReference type="Proteomes" id="UP000309673"/>
    </source>
</evidence>
<dbReference type="GO" id="GO:0006207">
    <property type="term" value="P:'de novo' pyrimidine nucleobase biosynthetic process"/>
    <property type="evidence" value="ECO:0007669"/>
    <property type="project" value="TreeGrafter"/>
</dbReference>
<keyword evidence="5" id="KW-0665">Pyrimidine biosynthesis</keyword>
<feature type="transmembrane region" description="Helical" evidence="7">
    <location>
        <begin position="406"/>
        <end position="422"/>
    </location>
</feature>
<sequence length="647" mass="70288">MPDWSYRTLFRPLLHRLSPRTARTFTLRSMAAVSRMPAGTFLIKTLGHMEPSSILESQIGSVRVTTPVGLGGAVDPGGIAHNALAQLGFGFLEIGPVEAAKGTDEPSIRMDHDRETIDYPNGPETIGLEEAVDQLRRRKHDRPVFVTIATDASDSSQAAAQHLAARMAQLSQAGAAGFSIECLSSRQLRTAHEALPFISRITLAVLEMENQSERKPLLLYIPADYPDDSLQELLANLDGSVWSGVVIRQPAGSGETGHALGPAGKEAGIAKVRLVRELAPAGFIIQIAAGIHEPQDALDAIRAGADHVLLNSGFVYAGPGLPKRVNDAILYERVQRTPEPEPPSFWKHWGWMCLLGTGMIVGGITAWLIALSTVLLPYDEAFLGTTRHSLHEANTRLLHFMSHDRITLAGTMISIGILYYQLAKHGLRHGIHWARMTLLTSCVIGFPSFFLYLGYGFFDPLHAAAAAVLLPMFLLSMRNNPDRPSRDPVNLRNDRTWRMAVWGQLCFVLLGVSLAVGGIVIAGVGVSHVFVPTDLAYLDAKTAQLESINPKLIPLIAHDRAGFGGALLSDAAALLTISLWGIQQGAKWLWKTLLFGGAPGFAAGISVHFRIGYTDFIHLLPAYAALFLYIAGLILLYPYLMNRPKAA</sequence>
<feature type="transmembrane region" description="Helical" evidence="7">
    <location>
        <begin position="593"/>
        <end position="613"/>
    </location>
</feature>
<name>A0A4U0FAL8_9BACL</name>
<dbReference type="InterPro" id="IPR013785">
    <property type="entry name" value="Aldolase_TIM"/>
</dbReference>
<comment type="caution">
    <text evidence="9">The sequence shown here is derived from an EMBL/GenBank/DDBJ whole genome shotgun (WGS) entry which is preliminary data.</text>
</comment>
<dbReference type="GO" id="GO:0005737">
    <property type="term" value="C:cytoplasm"/>
    <property type="evidence" value="ECO:0007669"/>
    <property type="project" value="InterPro"/>
</dbReference>
<comment type="cofactor">
    <cofactor evidence="1">
        <name>FMN</name>
        <dbReference type="ChEBI" id="CHEBI:58210"/>
    </cofactor>
</comment>
<gene>
    <name evidence="9" type="ORF">E5161_11615</name>
</gene>
<dbReference type="AlphaFoldDB" id="A0A4U0FAL8"/>
<evidence type="ECO:0000313" key="9">
    <source>
        <dbReference type="EMBL" id="TJY41843.1"/>
    </source>
</evidence>
<feature type="transmembrane region" description="Helical" evidence="7">
    <location>
        <begin position="561"/>
        <end position="581"/>
    </location>
</feature>
<evidence type="ECO:0000259" key="8">
    <source>
        <dbReference type="Pfam" id="PF01180"/>
    </source>
</evidence>
<comment type="pathway">
    <text evidence="2">Pyrimidine metabolism; UMP biosynthesis via de novo pathway.</text>
</comment>
<evidence type="ECO:0000256" key="7">
    <source>
        <dbReference type="SAM" id="Phobius"/>
    </source>
</evidence>
<feature type="domain" description="Dihydroorotate dehydrogenase catalytic" evidence="8">
    <location>
        <begin position="55"/>
        <end position="329"/>
    </location>
</feature>
<dbReference type="PANTHER" id="PTHR48109">
    <property type="entry name" value="DIHYDROOROTATE DEHYDROGENASE (QUINONE), MITOCHONDRIAL-RELATED"/>
    <property type="match status" value="1"/>
</dbReference>
<dbReference type="InterPro" id="IPR005720">
    <property type="entry name" value="Dihydroorotate_DH_cat"/>
</dbReference>
<reference evidence="9 10" key="1">
    <citation type="submission" date="2019-04" db="EMBL/GenBank/DDBJ databases">
        <title>Cohnella sp. nov., isolated from soil.</title>
        <authorList>
            <person name="Kim W."/>
        </authorList>
    </citation>
    <scope>NUCLEOTIDE SEQUENCE [LARGE SCALE GENOMIC DNA]</scope>
    <source>
        <strain evidence="9 10">CAU 1483</strain>
    </source>
</reference>
<feature type="transmembrane region" description="Helical" evidence="7">
    <location>
        <begin position="349"/>
        <end position="370"/>
    </location>
</feature>
<dbReference type="Proteomes" id="UP000309673">
    <property type="component" value="Unassembled WGS sequence"/>
</dbReference>
<dbReference type="InterPro" id="IPR050074">
    <property type="entry name" value="DHO_dehydrogenase"/>
</dbReference>
<keyword evidence="7" id="KW-1133">Transmembrane helix</keyword>
<dbReference type="GO" id="GO:0009220">
    <property type="term" value="P:pyrimidine ribonucleotide biosynthetic process"/>
    <property type="evidence" value="ECO:0007669"/>
    <property type="project" value="TreeGrafter"/>
</dbReference>
<keyword evidence="10" id="KW-1185">Reference proteome</keyword>
<dbReference type="Gene3D" id="3.20.20.70">
    <property type="entry name" value="Aldolase class I"/>
    <property type="match status" value="1"/>
</dbReference>
<dbReference type="PANTHER" id="PTHR48109:SF4">
    <property type="entry name" value="DIHYDROOROTATE DEHYDROGENASE (QUINONE), MITOCHONDRIAL"/>
    <property type="match status" value="1"/>
</dbReference>
<accession>A0A4U0FAL8</accession>
<dbReference type="EMBL" id="SUPK01000005">
    <property type="protein sequence ID" value="TJY41843.1"/>
    <property type="molecule type" value="Genomic_DNA"/>
</dbReference>